<evidence type="ECO:0000313" key="2">
    <source>
        <dbReference type="EMBL" id="KAG7531891.1"/>
    </source>
</evidence>
<dbReference type="PANTHER" id="PTHR13271">
    <property type="entry name" value="UNCHARACTERIZED PUTATIVE METHYLTRANSFERASE"/>
    <property type="match status" value="1"/>
</dbReference>
<dbReference type="InterPro" id="IPR050600">
    <property type="entry name" value="SETD3_SETD6_MTase"/>
</dbReference>
<proteinExistence type="predicted"/>
<dbReference type="PANTHER" id="PTHR13271:SF147">
    <property type="entry name" value="PROTEIN-LYSINE N-METHYLTRANSFERASE EFM1-RELATED"/>
    <property type="match status" value="1"/>
</dbReference>
<sequence>MSNQQQQKIADFLTWFTKNGGTWSDSIRLQHDEKFGYHVVATTDIPHTNNDVEQPLIACPFGLTITQPLAKSFVLSARSSQTRPREEEIEVKGNVKADKGEASNLNERQWIASYLVLHLIGKDEVRLLPSTLQLPHLPYVNLLPAASEMTTPLLFTPQERELISGSNLDHAVSDREKLWRAEWEAAKVVVCKGELGSLREAFSWDRWLLANTYITSRSFPSSLLQLDSRTFPSGSQPTDTDGNSDDGPYGMMLPGIDLLNHKRAEPVSWTSRPGREGKGEVGFSSRKGYKAGGQVWNNYGPKGNEELLMAYGFVIPDNPSDTSAVKLGIQNNPSAEMQSLLDRAGLKVDETHQVRFDDPDSMSDRGRVKFLLPERLTRVVRICCGGKDEPRRNLEQILEGIASSPDPYENKYVEAATVEMQAMEVLEGAFQSKAGAAQSRLWRIGGKKGQPGIRDHVWQACREYAKGQHDILQSQYLRVSLELGDWEERLGPYMDEGAGEEYDDEWDE</sequence>
<dbReference type="EMBL" id="JABELV010000080">
    <property type="protein sequence ID" value="KAG7531891.1"/>
    <property type="molecule type" value="Genomic_DNA"/>
</dbReference>
<dbReference type="Proteomes" id="UP000812966">
    <property type="component" value="Unassembled WGS sequence"/>
</dbReference>
<evidence type="ECO:0000313" key="3">
    <source>
        <dbReference type="Proteomes" id="UP000812966"/>
    </source>
</evidence>
<evidence type="ECO:0000256" key="1">
    <source>
        <dbReference type="SAM" id="MobiDB-lite"/>
    </source>
</evidence>
<dbReference type="SUPFAM" id="SSF82199">
    <property type="entry name" value="SET domain"/>
    <property type="match status" value="1"/>
</dbReference>
<keyword evidence="3" id="KW-1185">Reference proteome</keyword>
<comment type="caution">
    <text evidence="2">The sequence shown here is derived from an EMBL/GenBank/DDBJ whole genome shotgun (WGS) entry which is preliminary data.</text>
</comment>
<dbReference type="InterPro" id="IPR046341">
    <property type="entry name" value="SET_dom_sf"/>
</dbReference>
<dbReference type="AlphaFoldDB" id="A0A8K0JK03"/>
<dbReference type="GO" id="GO:0005634">
    <property type="term" value="C:nucleus"/>
    <property type="evidence" value="ECO:0007669"/>
    <property type="project" value="TreeGrafter"/>
</dbReference>
<evidence type="ECO:0008006" key="4">
    <source>
        <dbReference type="Google" id="ProtNLM"/>
    </source>
</evidence>
<dbReference type="GO" id="GO:0016279">
    <property type="term" value="F:protein-lysine N-methyltransferase activity"/>
    <property type="evidence" value="ECO:0007669"/>
    <property type="project" value="InterPro"/>
</dbReference>
<accession>A0A8K0JK03</accession>
<feature type="region of interest" description="Disordered" evidence="1">
    <location>
        <begin position="227"/>
        <end position="247"/>
    </location>
</feature>
<reference evidence="2" key="1">
    <citation type="submission" date="2020-04" db="EMBL/GenBank/DDBJ databases">
        <title>Analysis of mating type loci in Filobasidium floriforme.</title>
        <authorList>
            <person name="Nowrousian M."/>
        </authorList>
    </citation>
    <scope>NUCLEOTIDE SEQUENCE</scope>
    <source>
        <strain evidence="2">CBS 6242</strain>
    </source>
</reference>
<dbReference type="CDD" id="cd19180">
    <property type="entry name" value="SET_SpSET10-like"/>
    <property type="match status" value="1"/>
</dbReference>
<gene>
    <name evidence="2" type="ORF">FFLO_04037</name>
</gene>
<name>A0A8K0JK03_9TREE</name>
<protein>
    <recommendedName>
        <fullName evidence="4">SET domain-containing protein</fullName>
    </recommendedName>
</protein>
<feature type="compositionally biased region" description="Polar residues" evidence="1">
    <location>
        <begin position="227"/>
        <end position="241"/>
    </location>
</feature>
<dbReference type="InterPro" id="IPR044432">
    <property type="entry name" value="Set10/Efm1_SET"/>
</dbReference>
<organism evidence="2 3">
    <name type="scientific">Filobasidium floriforme</name>
    <dbReference type="NCBI Taxonomy" id="5210"/>
    <lineage>
        <taxon>Eukaryota</taxon>
        <taxon>Fungi</taxon>
        <taxon>Dikarya</taxon>
        <taxon>Basidiomycota</taxon>
        <taxon>Agaricomycotina</taxon>
        <taxon>Tremellomycetes</taxon>
        <taxon>Filobasidiales</taxon>
        <taxon>Filobasidiaceae</taxon>
        <taxon>Filobasidium</taxon>
    </lineage>
</organism>
<dbReference type="Gene3D" id="3.90.1410.10">
    <property type="entry name" value="set domain protein methyltransferase, domain 1"/>
    <property type="match status" value="1"/>
</dbReference>